<dbReference type="InterPro" id="IPR014941">
    <property type="entry name" value="FimB/Mfa2/Mfa3"/>
</dbReference>
<keyword evidence="7" id="KW-0449">Lipoprotein</keyword>
<comment type="subcellular location">
    <subcellularLocation>
        <location evidence="1">Cell outer membrane</location>
    </subcellularLocation>
</comment>
<protein>
    <submittedName>
        <fullName evidence="9">Major fimbrial subunit protein (FimA)</fullName>
    </submittedName>
</protein>
<evidence type="ECO:0000313" key="13">
    <source>
        <dbReference type="Proteomes" id="UP000432516"/>
    </source>
</evidence>
<reference evidence="13 14" key="2">
    <citation type="journal article" date="2019" name="Nat. Med.">
        <title>A library of human gut bacterial isolates paired with longitudinal multiomics data enables mechanistic microbiome research.</title>
        <authorList>
            <person name="Poyet M."/>
            <person name="Groussin M."/>
            <person name="Gibbons S.M."/>
            <person name="Avila-Pacheco J."/>
            <person name="Jiang X."/>
            <person name="Kearney S.M."/>
            <person name="Perrotta A.R."/>
            <person name="Berdy B."/>
            <person name="Zhao S."/>
            <person name="Lieberman T.D."/>
            <person name="Swanson P.K."/>
            <person name="Smith M."/>
            <person name="Roesemann S."/>
            <person name="Alexander J.E."/>
            <person name="Rich S.A."/>
            <person name="Livny J."/>
            <person name="Vlamakis H."/>
            <person name="Clish C."/>
            <person name="Bullock K."/>
            <person name="Deik A."/>
            <person name="Scott J."/>
            <person name="Pierce K.A."/>
            <person name="Xavier R.J."/>
            <person name="Alm E.J."/>
        </authorList>
    </citation>
    <scope>NUCLEOTIDE SEQUENCE [LARGE SCALE GENOMIC DNA]</scope>
    <source>
        <strain evidence="10 13">BIOML-A2</strain>
        <strain evidence="11 14">BIOML-A20</strain>
    </source>
</reference>
<dbReference type="EMBL" id="WKMO01000017">
    <property type="protein sequence ID" value="MSB74916.1"/>
    <property type="molecule type" value="Genomic_DNA"/>
</dbReference>
<reference evidence="9 12" key="1">
    <citation type="submission" date="2015-09" db="EMBL/GenBank/DDBJ databases">
        <authorList>
            <consortium name="Pathogen Informatics"/>
        </authorList>
    </citation>
    <scope>NUCLEOTIDE SEQUENCE [LARGE SCALE GENOMIC DNA]</scope>
    <source>
        <strain evidence="9 12">2789STDY5608822</strain>
    </source>
</reference>
<feature type="chain" id="PRO_5039851188" evidence="8">
    <location>
        <begin position="25"/>
        <end position="424"/>
    </location>
</feature>
<dbReference type="DNASU" id="5306413"/>
<dbReference type="Proteomes" id="UP000432516">
    <property type="component" value="Unassembled WGS sequence"/>
</dbReference>
<keyword evidence="6" id="KW-0998">Cell outer membrane</keyword>
<evidence type="ECO:0000313" key="10">
    <source>
        <dbReference type="EMBL" id="MRZ53555.1"/>
    </source>
</evidence>
<accession>A0A174H042</accession>
<dbReference type="RefSeq" id="WP_005856606.1">
    <property type="nucleotide sequence ID" value="NZ_BQOC01000001.1"/>
</dbReference>
<keyword evidence="5" id="KW-0564">Palmitate</keyword>
<keyword evidence="4" id="KW-0472">Membrane</keyword>
<evidence type="ECO:0000313" key="9">
    <source>
        <dbReference type="EMBL" id="CUO67631.1"/>
    </source>
</evidence>
<dbReference type="EMBL" id="CYYK01000010">
    <property type="protein sequence ID" value="CUO67631.1"/>
    <property type="molecule type" value="Genomic_DNA"/>
</dbReference>
<evidence type="ECO:0000313" key="11">
    <source>
        <dbReference type="EMBL" id="MSB74916.1"/>
    </source>
</evidence>
<comment type="similarity">
    <text evidence="2">Belongs to the bacteroidetes fimbrillin superfamily. FimB/Mfa2 family.</text>
</comment>
<name>A0A174H042_PARDI</name>
<dbReference type="Proteomes" id="UP000095455">
    <property type="component" value="Unassembled WGS sequence"/>
</dbReference>
<evidence type="ECO:0000256" key="2">
    <source>
        <dbReference type="ARBA" id="ARBA00007248"/>
    </source>
</evidence>
<dbReference type="OrthoDB" id="1004760at2"/>
<feature type="signal peptide" evidence="8">
    <location>
        <begin position="1"/>
        <end position="24"/>
    </location>
</feature>
<evidence type="ECO:0000313" key="12">
    <source>
        <dbReference type="Proteomes" id="UP000095455"/>
    </source>
</evidence>
<evidence type="ECO:0000256" key="6">
    <source>
        <dbReference type="ARBA" id="ARBA00023237"/>
    </source>
</evidence>
<dbReference type="EMBL" id="WKNE01000001">
    <property type="protein sequence ID" value="MRZ53555.1"/>
    <property type="molecule type" value="Genomic_DNA"/>
</dbReference>
<dbReference type="Proteomes" id="UP000441609">
    <property type="component" value="Unassembled WGS sequence"/>
</dbReference>
<keyword evidence="3 8" id="KW-0732">Signal</keyword>
<evidence type="ECO:0000256" key="1">
    <source>
        <dbReference type="ARBA" id="ARBA00004442"/>
    </source>
</evidence>
<evidence type="ECO:0000256" key="7">
    <source>
        <dbReference type="ARBA" id="ARBA00023288"/>
    </source>
</evidence>
<evidence type="ECO:0000256" key="5">
    <source>
        <dbReference type="ARBA" id="ARBA00023139"/>
    </source>
</evidence>
<gene>
    <name evidence="9" type="ORF">ERS852380_02843</name>
    <name evidence="10" type="ORF">GKD68_02145</name>
    <name evidence="11" type="ORF">GKD70_16760</name>
</gene>
<dbReference type="Pfam" id="PF08842">
    <property type="entry name" value="Mfa2"/>
    <property type="match status" value="1"/>
</dbReference>
<evidence type="ECO:0000256" key="8">
    <source>
        <dbReference type="SAM" id="SignalP"/>
    </source>
</evidence>
<dbReference type="GO" id="GO:0009279">
    <property type="term" value="C:cell outer membrane"/>
    <property type="evidence" value="ECO:0007669"/>
    <property type="project" value="UniProtKB-SubCell"/>
</dbReference>
<evidence type="ECO:0000313" key="14">
    <source>
        <dbReference type="Proteomes" id="UP000441609"/>
    </source>
</evidence>
<dbReference type="PROSITE" id="PS51257">
    <property type="entry name" value="PROKAR_LIPOPROTEIN"/>
    <property type="match status" value="1"/>
</dbReference>
<evidence type="ECO:0000256" key="3">
    <source>
        <dbReference type="ARBA" id="ARBA00022729"/>
    </source>
</evidence>
<dbReference type="AlphaFoldDB" id="A0A174H042"/>
<evidence type="ECO:0000256" key="4">
    <source>
        <dbReference type="ARBA" id="ARBA00023136"/>
    </source>
</evidence>
<sequence>MKIRKYSYILCMFAAMVGIMTACASDEQEEMFPGEGEPVTVKLSIDTRAAGADDFESQVKTLRVYAFHNGSLVGYYYGGEDVQPHTFKWKLPQGEVWFYAVANEQAAGKLLSENKGDIFVLPGETVGGVRPVEGLEVAPDRLESLTFSRLPEAEYMSGGTETDKDETGKKYRSAIVPMTCKYRGTVTHDNQEINLELKRSIAKLQLYFAKADVADAGEGQLYMGRGLYLYNMPEYGYLFPKEKYEYTGDFNCLEGAGESSDSKNQKNGKVILSAGWPEEPETAPQEGTPEYEVYEKNLLEKTHINEIKALAHAGNTGTKNFQWMPAKPIYLFANSNEIADRYPENPSAESSRGYYLKILSHEHKVGSDGTEGHEADMQYVALPEVEANMNLRLFSVISMHGHVAMTAHWMIVPWEAGGGDVEFN</sequence>
<proteinExistence type="inferred from homology"/>
<organism evidence="10 13">
    <name type="scientific">Parabacteroides distasonis</name>
    <dbReference type="NCBI Taxonomy" id="823"/>
    <lineage>
        <taxon>Bacteria</taxon>
        <taxon>Pseudomonadati</taxon>
        <taxon>Bacteroidota</taxon>
        <taxon>Bacteroidia</taxon>
        <taxon>Bacteroidales</taxon>
        <taxon>Tannerellaceae</taxon>
        <taxon>Parabacteroides</taxon>
    </lineage>
</organism>
<comment type="caution">
    <text evidence="10">The sequence shown here is derived from an EMBL/GenBank/DDBJ whole genome shotgun (WGS) entry which is preliminary data.</text>
</comment>